<accession>A0ABD1TFL7</accession>
<evidence type="ECO:0000256" key="4">
    <source>
        <dbReference type="ARBA" id="ARBA00022837"/>
    </source>
</evidence>
<evidence type="ECO:0000313" key="6">
    <source>
        <dbReference type="EMBL" id="KAL2511419.1"/>
    </source>
</evidence>
<dbReference type="SMART" id="SM00054">
    <property type="entry name" value="EFh"/>
    <property type="match status" value="4"/>
</dbReference>
<dbReference type="AlphaFoldDB" id="A0ABD1TFL7"/>
<keyword evidence="4" id="KW-0106">Calcium</keyword>
<feature type="domain" description="EF-hand" evidence="5">
    <location>
        <begin position="132"/>
        <end position="163"/>
    </location>
</feature>
<evidence type="ECO:0000256" key="1">
    <source>
        <dbReference type="ARBA" id="ARBA00003291"/>
    </source>
</evidence>
<dbReference type="PANTHER" id="PTHR10891">
    <property type="entry name" value="EF-HAND CALCIUM-BINDING DOMAIN CONTAINING PROTEIN"/>
    <property type="match status" value="1"/>
</dbReference>
<dbReference type="Proteomes" id="UP001604336">
    <property type="component" value="Unassembled WGS sequence"/>
</dbReference>
<sequence length="201" mass="22439">MMDSLATCLNSQHKKARKFLAKLNFLKKFTSRKKRRPKRLVSDLSRSTSSFAAMELSNQLKQVFKFIDTNGDGKISSFELEDVLLNLGHDEKLANKEAEGMVREMDSNGDGFVDLQEFLNAMELDNDAIGNDIMGAFSVFDADKKGLISAKDLQRVLKYLGCGKCSLRECHLMIKGVDKDGDGFVNFEEFKLMMGAGGCKV</sequence>
<reference evidence="7" key="1">
    <citation type="submission" date="2024-07" db="EMBL/GenBank/DDBJ databases">
        <title>Two chromosome-level genome assemblies of Korean endemic species Abeliophyllum distichum and Forsythia ovata (Oleaceae).</title>
        <authorList>
            <person name="Jang H."/>
        </authorList>
    </citation>
    <scope>NUCLEOTIDE SEQUENCE [LARGE SCALE GENOMIC DNA]</scope>
</reference>
<dbReference type="InterPro" id="IPR018247">
    <property type="entry name" value="EF_Hand_1_Ca_BS"/>
</dbReference>
<dbReference type="InterPro" id="IPR011992">
    <property type="entry name" value="EF-hand-dom_pair"/>
</dbReference>
<proteinExistence type="predicted"/>
<dbReference type="GO" id="GO:0005737">
    <property type="term" value="C:cytoplasm"/>
    <property type="evidence" value="ECO:0007669"/>
    <property type="project" value="UniProtKB-ARBA"/>
</dbReference>
<feature type="domain" description="EF-hand" evidence="5">
    <location>
        <begin position="165"/>
        <end position="200"/>
    </location>
</feature>
<evidence type="ECO:0000256" key="3">
    <source>
        <dbReference type="ARBA" id="ARBA00022737"/>
    </source>
</evidence>
<dbReference type="InterPro" id="IPR002048">
    <property type="entry name" value="EF_hand_dom"/>
</dbReference>
<feature type="domain" description="EF-hand" evidence="5">
    <location>
        <begin position="93"/>
        <end position="128"/>
    </location>
</feature>
<dbReference type="PROSITE" id="PS50222">
    <property type="entry name" value="EF_HAND_2"/>
    <property type="match status" value="4"/>
</dbReference>
<protein>
    <submittedName>
        <fullName evidence="6">Calcium-binding protein CML25</fullName>
    </submittedName>
</protein>
<dbReference type="InterPro" id="IPR039647">
    <property type="entry name" value="EF_hand_pair_protein_CML-like"/>
</dbReference>
<dbReference type="CDD" id="cd00051">
    <property type="entry name" value="EFh"/>
    <property type="match status" value="2"/>
</dbReference>
<dbReference type="FunFam" id="1.10.238.10:FF:000089">
    <property type="entry name" value="calmodulin-like protein 3"/>
    <property type="match status" value="1"/>
</dbReference>
<evidence type="ECO:0000313" key="7">
    <source>
        <dbReference type="Proteomes" id="UP001604336"/>
    </source>
</evidence>
<name>A0ABD1TFL7_9LAMI</name>
<dbReference type="GO" id="GO:0046872">
    <property type="term" value="F:metal ion binding"/>
    <property type="evidence" value="ECO:0007669"/>
    <property type="project" value="UniProtKB-KW"/>
</dbReference>
<keyword evidence="2" id="KW-0479">Metal-binding</keyword>
<dbReference type="PROSITE" id="PS00018">
    <property type="entry name" value="EF_HAND_1"/>
    <property type="match status" value="3"/>
</dbReference>
<organism evidence="6 7">
    <name type="scientific">Abeliophyllum distichum</name>
    <dbReference type="NCBI Taxonomy" id="126358"/>
    <lineage>
        <taxon>Eukaryota</taxon>
        <taxon>Viridiplantae</taxon>
        <taxon>Streptophyta</taxon>
        <taxon>Embryophyta</taxon>
        <taxon>Tracheophyta</taxon>
        <taxon>Spermatophyta</taxon>
        <taxon>Magnoliopsida</taxon>
        <taxon>eudicotyledons</taxon>
        <taxon>Gunneridae</taxon>
        <taxon>Pentapetalae</taxon>
        <taxon>asterids</taxon>
        <taxon>lamiids</taxon>
        <taxon>Lamiales</taxon>
        <taxon>Oleaceae</taxon>
        <taxon>Forsythieae</taxon>
        <taxon>Abeliophyllum</taxon>
    </lineage>
</organism>
<keyword evidence="3" id="KW-0677">Repeat</keyword>
<dbReference type="EMBL" id="JBFOLK010000005">
    <property type="protein sequence ID" value="KAL2511419.1"/>
    <property type="molecule type" value="Genomic_DNA"/>
</dbReference>
<gene>
    <name evidence="6" type="ORF">Adt_17019</name>
</gene>
<dbReference type="FunFam" id="1.10.238.10:FF:000003">
    <property type="entry name" value="Calmodulin A"/>
    <property type="match status" value="1"/>
</dbReference>
<feature type="domain" description="EF-hand" evidence="5">
    <location>
        <begin position="55"/>
        <end position="90"/>
    </location>
</feature>
<comment type="caution">
    <text evidence="6">The sequence shown here is derived from an EMBL/GenBank/DDBJ whole genome shotgun (WGS) entry which is preliminary data.</text>
</comment>
<comment type="function">
    <text evidence="1">Potential calcium sensor.</text>
</comment>
<evidence type="ECO:0000259" key="5">
    <source>
        <dbReference type="PROSITE" id="PS50222"/>
    </source>
</evidence>
<dbReference type="Pfam" id="PF13499">
    <property type="entry name" value="EF-hand_7"/>
    <property type="match status" value="2"/>
</dbReference>
<keyword evidence="7" id="KW-1185">Reference proteome</keyword>
<dbReference type="SUPFAM" id="SSF47473">
    <property type="entry name" value="EF-hand"/>
    <property type="match status" value="1"/>
</dbReference>
<dbReference type="Gene3D" id="1.10.238.10">
    <property type="entry name" value="EF-hand"/>
    <property type="match status" value="2"/>
</dbReference>
<evidence type="ECO:0000256" key="2">
    <source>
        <dbReference type="ARBA" id="ARBA00022723"/>
    </source>
</evidence>